<dbReference type="SUPFAM" id="SSF52799">
    <property type="entry name" value="(Phosphotyrosine protein) phosphatases II"/>
    <property type="match status" value="1"/>
</dbReference>
<accession>A0A1Y2MCH3</accession>
<dbReference type="STRING" id="105696.A0A1Y2MCH3"/>
<dbReference type="EMBL" id="KZ107838">
    <property type="protein sequence ID" value="OSS53681.1"/>
    <property type="molecule type" value="Genomic_DNA"/>
</dbReference>
<evidence type="ECO:0000313" key="3">
    <source>
        <dbReference type="Proteomes" id="UP000193240"/>
    </source>
</evidence>
<dbReference type="InterPro" id="IPR000387">
    <property type="entry name" value="Tyr_Pase_dom"/>
</dbReference>
<dbReference type="Pfam" id="PF13350">
    <property type="entry name" value="Y_phosphatase3"/>
    <property type="match status" value="1"/>
</dbReference>
<dbReference type="Gene3D" id="3.90.190.10">
    <property type="entry name" value="Protein tyrosine phosphatase superfamily"/>
    <property type="match status" value="1"/>
</dbReference>
<dbReference type="PANTHER" id="PTHR31126">
    <property type="entry name" value="TYROSINE-PROTEIN PHOSPHATASE"/>
    <property type="match status" value="1"/>
</dbReference>
<name>A0A1Y2MCH3_EPING</name>
<dbReference type="AlphaFoldDB" id="A0A1Y2MCH3"/>
<sequence length="419" mass="46517">MNRVFITNEYPSATNTETSLLPISKLEDKASVQGQSSLVHIRSQDLAILSNQEYHHCLILKGKISNHNNFNDIFEITEPLISIMANQQSSNLPSPPFFSISNISNLRDAAISLSTPDGPIRHGILFRSAEVSKLDRSGWDAMRELGVAHVFDLRSKPEVEKGWGGIVGTADGGEDVRPGWVRGMEDAGMHRTWVPVFEETDYSPEKLAERYQKYMHTSVEGFVSAYRDILKSGGEAYRTIFKYLVSLSAVSNGTTGGKKEKVGALIHCTAGKDRTGVFFGVLFDYLGVPRKDIAREYNLTEPGLAGVREEVVSRLLQSPGFQKYMLSLAEGKELSKEELALLVQNRDVPNAQPAEFPPEVREAGRQAALRMVGARKESMMATLEMLDREFGGSEKYLREVCGLGDEDLEKLRSVLVVKQ</sequence>
<dbReference type="OMA" id="TICWEYA"/>
<reference evidence="2 3" key="1">
    <citation type="journal article" date="2017" name="Genome Announc.">
        <title>Genome sequence of the saprophytic ascomycete Epicoccum nigrum ICMP 19927 strain isolated from New Zealand.</title>
        <authorList>
            <person name="Fokin M."/>
            <person name="Fleetwood D."/>
            <person name="Weir B.S."/>
            <person name="Villas-Boas S.G."/>
        </authorList>
    </citation>
    <scope>NUCLEOTIDE SEQUENCE [LARGE SCALE GENOMIC DNA]</scope>
    <source>
        <strain evidence="2 3">ICMP 19927</strain>
    </source>
</reference>
<dbReference type="InterPro" id="IPR026893">
    <property type="entry name" value="Tyr/Ser_Pase_IphP-type"/>
</dbReference>
<keyword evidence="3" id="KW-1185">Reference proteome</keyword>
<evidence type="ECO:0000259" key="1">
    <source>
        <dbReference type="PROSITE" id="PS50056"/>
    </source>
</evidence>
<organism evidence="2 3">
    <name type="scientific">Epicoccum nigrum</name>
    <name type="common">Soil fungus</name>
    <name type="synonym">Epicoccum purpurascens</name>
    <dbReference type="NCBI Taxonomy" id="105696"/>
    <lineage>
        <taxon>Eukaryota</taxon>
        <taxon>Fungi</taxon>
        <taxon>Dikarya</taxon>
        <taxon>Ascomycota</taxon>
        <taxon>Pezizomycotina</taxon>
        <taxon>Dothideomycetes</taxon>
        <taxon>Pleosporomycetidae</taxon>
        <taxon>Pleosporales</taxon>
        <taxon>Pleosporineae</taxon>
        <taxon>Didymellaceae</taxon>
        <taxon>Epicoccum</taxon>
    </lineage>
</organism>
<evidence type="ECO:0000313" key="2">
    <source>
        <dbReference type="EMBL" id="OSS53681.1"/>
    </source>
</evidence>
<dbReference type="Proteomes" id="UP000193240">
    <property type="component" value="Unassembled WGS sequence"/>
</dbReference>
<gene>
    <name evidence="2" type="ORF">B5807_00288</name>
</gene>
<dbReference type="PROSITE" id="PS50056">
    <property type="entry name" value="TYR_PHOSPHATASE_2"/>
    <property type="match status" value="1"/>
</dbReference>
<dbReference type="PANTHER" id="PTHR31126:SF1">
    <property type="entry name" value="TYROSINE SPECIFIC PROTEIN PHOSPHATASES DOMAIN-CONTAINING PROTEIN"/>
    <property type="match status" value="1"/>
</dbReference>
<dbReference type="InterPro" id="IPR029021">
    <property type="entry name" value="Prot-tyrosine_phosphatase-like"/>
</dbReference>
<protein>
    <recommendedName>
        <fullName evidence="1">Tyrosine specific protein phosphatases domain-containing protein</fullName>
    </recommendedName>
</protein>
<feature type="domain" description="Tyrosine specific protein phosphatases" evidence="1">
    <location>
        <begin position="241"/>
        <end position="312"/>
    </location>
</feature>
<dbReference type="GO" id="GO:0004721">
    <property type="term" value="F:phosphoprotein phosphatase activity"/>
    <property type="evidence" value="ECO:0007669"/>
    <property type="project" value="InterPro"/>
</dbReference>
<dbReference type="InterPro" id="IPR016130">
    <property type="entry name" value="Tyr_Pase_AS"/>
</dbReference>
<dbReference type="InParanoid" id="A0A1Y2MCH3"/>
<proteinExistence type="predicted"/>
<dbReference type="PROSITE" id="PS00383">
    <property type="entry name" value="TYR_PHOSPHATASE_1"/>
    <property type="match status" value="1"/>
</dbReference>